<feature type="domain" description="CENP-V/GFA" evidence="5">
    <location>
        <begin position="6"/>
        <end position="113"/>
    </location>
</feature>
<evidence type="ECO:0000313" key="6">
    <source>
        <dbReference type="EMBL" id="AKA25182.1"/>
    </source>
</evidence>
<dbReference type="Proteomes" id="UP000032748">
    <property type="component" value="Chromosome"/>
</dbReference>
<dbReference type="GO" id="GO:0016846">
    <property type="term" value="F:carbon-sulfur lyase activity"/>
    <property type="evidence" value="ECO:0007669"/>
    <property type="project" value="InterPro"/>
</dbReference>
<evidence type="ECO:0000313" key="7">
    <source>
        <dbReference type="Proteomes" id="UP000032748"/>
    </source>
</evidence>
<organism evidence="6 7">
    <name type="scientific">Pseudomonas chlororaphis</name>
    <dbReference type="NCBI Taxonomy" id="587753"/>
    <lineage>
        <taxon>Bacteria</taxon>
        <taxon>Pseudomonadati</taxon>
        <taxon>Pseudomonadota</taxon>
        <taxon>Gammaproteobacteria</taxon>
        <taxon>Pseudomonadales</taxon>
        <taxon>Pseudomonadaceae</taxon>
        <taxon>Pseudomonas</taxon>
    </lineage>
</organism>
<comment type="similarity">
    <text evidence="1">Belongs to the Gfa family.</text>
</comment>
<dbReference type="PATRIC" id="fig|587753.10.peg.3718"/>
<reference evidence="6 7" key="1">
    <citation type="journal article" date="2015" name="Mol. Plant Microbe Interact.">
        <title>Comparative Genomic Analysis of Pseudomonas chlororaphis PCL1606 Reveals New Insight into Antifungal Compounds Involved in Biocontrol.</title>
        <authorList>
            <person name="Calderon C.E."/>
            <person name="Ramos C."/>
            <person name="de Vicente A."/>
            <person name="Cazorla F.M."/>
        </authorList>
    </citation>
    <scope>NUCLEOTIDE SEQUENCE [LARGE SCALE GENOMIC DNA]</scope>
    <source>
        <strain evidence="6 7">PCL1606</strain>
    </source>
</reference>
<dbReference type="EMBL" id="CP011110">
    <property type="protein sequence ID" value="AKA25182.1"/>
    <property type="molecule type" value="Genomic_DNA"/>
</dbReference>
<keyword evidence="2" id="KW-0479">Metal-binding</keyword>
<dbReference type="KEGG" id="pcz:PCL1606_37310"/>
<sequence length="123" mass="13531">MNPLVYSGGCLCGQIRFQALGPAHNPHYCSCKLCQRHTGALSAAWVEFPRERVTWSSVPATFRSSDYSSRAFCSRCGSSLGAIDDEPTVALLLGSFDDNDQELLKPTRHSYQDARPGWCQGSE</sequence>
<keyword evidence="3" id="KW-0862">Zinc</keyword>
<dbReference type="PANTHER" id="PTHR33337:SF40">
    <property type="entry name" value="CENP-V_GFA DOMAIN-CONTAINING PROTEIN-RELATED"/>
    <property type="match status" value="1"/>
</dbReference>
<name>A0A0D5Y2H3_9PSED</name>
<proteinExistence type="inferred from homology"/>
<dbReference type="GO" id="GO:0046872">
    <property type="term" value="F:metal ion binding"/>
    <property type="evidence" value="ECO:0007669"/>
    <property type="project" value="UniProtKB-KW"/>
</dbReference>
<dbReference type="InterPro" id="IPR006913">
    <property type="entry name" value="CENP-V/GFA"/>
</dbReference>
<dbReference type="InterPro" id="IPR011057">
    <property type="entry name" value="Mss4-like_sf"/>
</dbReference>
<dbReference type="Gene3D" id="3.90.1590.10">
    <property type="entry name" value="glutathione-dependent formaldehyde- activating enzyme (gfa)"/>
    <property type="match status" value="1"/>
</dbReference>
<dbReference type="SUPFAM" id="SSF51316">
    <property type="entry name" value="Mss4-like"/>
    <property type="match status" value="1"/>
</dbReference>
<dbReference type="RefSeq" id="WP_045884021.1">
    <property type="nucleotide sequence ID" value="NZ_CP011110.1"/>
</dbReference>
<evidence type="ECO:0000256" key="2">
    <source>
        <dbReference type="ARBA" id="ARBA00022723"/>
    </source>
</evidence>
<evidence type="ECO:0000256" key="4">
    <source>
        <dbReference type="ARBA" id="ARBA00023239"/>
    </source>
</evidence>
<gene>
    <name evidence="6" type="ORF">PCL1606_37310</name>
</gene>
<dbReference type="PROSITE" id="PS51891">
    <property type="entry name" value="CENP_V_GFA"/>
    <property type="match status" value="1"/>
</dbReference>
<accession>A0A0D5Y2H3</accession>
<dbReference type="AlphaFoldDB" id="A0A0D5Y2H3"/>
<protein>
    <recommendedName>
        <fullName evidence="5">CENP-V/GFA domain-containing protein</fullName>
    </recommendedName>
</protein>
<keyword evidence="4" id="KW-0456">Lyase</keyword>
<evidence type="ECO:0000256" key="1">
    <source>
        <dbReference type="ARBA" id="ARBA00005495"/>
    </source>
</evidence>
<evidence type="ECO:0000259" key="5">
    <source>
        <dbReference type="PROSITE" id="PS51891"/>
    </source>
</evidence>
<evidence type="ECO:0000256" key="3">
    <source>
        <dbReference type="ARBA" id="ARBA00022833"/>
    </source>
</evidence>
<dbReference type="PANTHER" id="PTHR33337">
    <property type="entry name" value="GFA DOMAIN-CONTAINING PROTEIN"/>
    <property type="match status" value="1"/>
</dbReference>
<dbReference type="OrthoDB" id="7765631at2"/>
<dbReference type="Pfam" id="PF04828">
    <property type="entry name" value="GFA"/>
    <property type="match status" value="1"/>
</dbReference>